<reference evidence="11 12" key="1">
    <citation type="submission" date="2015-01" db="EMBL/GenBank/DDBJ databases">
        <title>Evolution of Trichinella species and genotypes.</title>
        <authorList>
            <person name="Korhonen P.K."/>
            <person name="Edoardo P."/>
            <person name="Giuseppe L.R."/>
            <person name="Gasser R.B."/>
        </authorList>
    </citation>
    <scope>NUCLEOTIDE SEQUENCE [LARGE SCALE GENOMIC DNA]</scope>
    <source>
        <strain evidence="11">ISS120</strain>
    </source>
</reference>
<dbReference type="InterPro" id="IPR009030">
    <property type="entry name" value="Growth_fac_rcpt_cys_sf"/>
</dbReference>
<feature type="domain" description="EGF-like" evidence="9">
    <location>
        <begin position="457"/>
        <end position="491"/>
    </location>
</feature>
<organism evidence="11 12">
    <name type="scientific">Trichinella britovi</name>
    <name type="common">Parasitic roundworm</name>
    <dbReference type="NCBI Taxonomy" id="45882"/>
    <lineage>
        <taxon>Eukaryota</taxon>
        <taxon>Metazoa</taxon>
        <taxon>Ecdysozoa</taxon>
        <taxon>Nematoda</taxon>
        <taxon>Enoplea</taxon>
        <taxon>Dorylaimia</taxon>
        <taxon>Trichinellida</taxon>
        <taxon>Trichinellidae</taxon>
        <taxon>Trichinella</taxon>
    </lineage>
</organism>
<dbReference type="Gene3D" id="2.10.25.10">
    <property type="entry name" value="Laminin"/>
    <property type="match status" value="15"/>
</dbReference>
<feature type="domain" description="EGF-like" evidence="9">
    <location>
        <begin position="494"/>
        <end position="532"/>
    </location>
</feature>
<dbReference type="Pfam" id="PF12947">
    <property type="entry name" value="EGF_3"/>
    <property type="match status" value="2"/>
</dbReference>
<keyword evidence="5" id="KW-0325">Glycoprotein</keyword>
<evidence type="ECO:0000256" key="8">
    <source>
        <dbReference type="SAM" id="Phobius"/>
    </source>
</evidence>
<dbReference type="EMBL" id="JYDI01000009">
    <property type="protein sequence ID" value="KRY59926.1"/>
    <property type="molecule type" value="Genomic_DNA"/>
</dbReference>
<dbReference type="PROSITE" id="PS01186">
    <property type="entry name" value="EGF_2"/>
    <property type="match status" value="7"/>
</dbReference>
<feature type="transmembrane region" description="Helical" evidence="8">
    <location>
        <begin position="2012"/>
        <end position="2033"/>
    </location>
</feature>
<gene>
    <name evidence="11" type="primary">Ltbp2</name>
    <name evidence="11" type="ORF">T03_8950</name>
</gene>
<dbReference type="PROSITE" id="PS51034">
    <property type="entry name" value="ZP_2"/>
    <property type="match status" value="1"/>
</dbReference>
<dbReference type="Proteomes" id="UP000054653">
    <property type="component" value="Unassembled WGS sequence"/>
</dbReference>
<feature type="region of interest" description="Disordered" evidence="7">
    <location>
        <begin position="1598"/>
        <end position="1622"/>
    </location>
</feature>
<feature type="disulfide bond" evidence="6">
    <location>
        <begin position="481"/>
        <end position="490"/>
    </location>
</feature>
<evidence type="ECO:0000256" key="4">
    <source>
        <dbReference type="ARBA" id="ARBA00023157"/>
    </source>
</evidence>
<dbReference type="InterPro" id="IPR001881">
    <property type="entry name" value="EGF-like_Ca-bd_dom"/>
</dbReference>
<dbReference type="STRING" id="45882.A0A0V1DF25"/>
<dbReference type="InterPro" id="IPR049883">
    <property type="entry name" value="NOTCH1_EGF-like"/>
</dbReference>
<dbReference type="PROSITE" id="PS01187">
    <property type="entry name" value="EGF_CA"/>
    <property type="match status" value="5"/>
</dbReference>
<evidence type="ECO:0000256" key="1">
    <source>
        <dbReference type="ARBA" id="ARBA00022536"/>
    </source>
</evidence>
<feature type="disulfide bond" evidence="6">
    <location>
        <begin position="460"/>
        <end position="470"/>
    </location>
</feature>
<feature type="domain" description="EGF-like" evidence="9">
    <location>
        <begin position="1016"/>
        <end position="1058"/>
    </location>
</feature>
<dbReference type="InterPro" id="IPR024731">
    <property type="entry name" value="NELL2-like_EGF"/>
</dbReference>
<evidence type="ECO:0000256" key="5">
    <source>
        <dbReference type="ARBA" id="ARBA00023180"/>
    </source>
</evidence>
<dbReference type="OMA" id="RVECHYD"/>
<comment type="caution">
    <text evidence="11">The sequence shown here is derived from an EMBL/GenBank/DDBJ whole genome shotgun (WGS) entry which is preliminary data.</text>
</comment>
<dbReference type="GO" id="GO:0005509">
    <property type="term" value="F:calcium ion binding"/>
    <property type="evidence" value="ECO:0007669"/>
    <property type="project" value="InterPro"/>
</dbReference>
<dbReference type="SMART" id="SM00181">
    <property type="entry name" value="EGF"/>
    <property type="match status" value="21"/>
</dbReference>
<accession>A0A0V1DF25</accession>
<dbReference type="PROSITE" id="PS00022">
    <property type="entry name" value="EGF_1"/>
    <property type="match status" value="1"/>
</dbReference>
<dbReference type="InterPro" id="IPR018097">
    <property type="entry name" value="EGF_Ca-bd_CS"/>
</dbReference>
<keyword evidence="3" id="KW-0677">Repeat</keyword>
<feature type="domain" description="EGF-like" evidence="9">
    <location>
        <begin position="1664"/>
        <end position="1705"/>
    </location>
</feature>
<keyword evidence="8" id="KW-0812">Transmembrane</keyword>
<proteinExistence type="predicted"/>
<keyword evidence="8" id="KW-0472">Membrane</keyword>
<protein>
    <submittedName>
        <fullName evidence="11">Latent-transforming growth factor beta-binding protein 2</fullName>
    </submittedName>
</protein>
<evidence type="ECO:0000256" key="2">
    <source>
        <dbReference type="ARBA" id="ARBA00022729"/>
    </source>
</evidence>
<feature type="domain" description="EGF-like" evidence="9">
    <location>
        <begin position="671"/>
        <end position="709"/>
    </location>
</feature>
<feature type="disulfide bond" evidence="6">
    <location>
        <begin position="1027"/>
        <end position="1044"/>
    </location>
</feature>
<comment type="caution">
    <text evidence="6">Lacks conserved residue(s) required for the propagation of feature annotation.</text>
</comment>
<dbReference type="FunFam" id="2.10.25.10:FF:000038">
    <property type="entry name" value="Fibrillin 2"/>
    <property type="match status" value="2"/>
</dbReference>
<evidence type="ECO:0000259" key="10">
    <source>
        <dbReference type="PROSITE" id="PS51034"/>
    </source>
</evidence>
<dbReference type="SUPFAM" id="SSF57196">
    <property type="entry name" value="EGF/Laminin"/>
    <property type="match status" value="3"/>
</dbReference>
<dbReference type="PROSITE" id="PS00010">
    <property type="entry name" value="ASX_HYDROXYL"/>
    <property type="match status" value="4"/>
</dbReference>
<keyword evidence="1 6" id="KW-0245">EGF-like domain</keyword>
<dbReference type="InterPro" id="IPR000152">
    <property type="entry name" value="EGF-type_Asp/Asn_hydroxyl_site"/>
</dbReference>
<dbReference type="OrthoDB" id="5912995at2759"/>
<name>A0A0V1DF25_TRIBR</name>
<evidence type="ECO:0000256" key="6">
    <source>
        <dbReference type="PROSITE-ProRule" id="PRU00076"/>
    </source>
</evidence>
<dbReference type="SMART" id="SM00241">
    <property type="entry name" value="ZP"/>
    <property type="match status" value="1"/>
</dbReference>
<dbReference type="PROSITE" id="PS50026">
    <property type="entry name" value="EGF_3"/>
    <property type="match status" value="8"/>
</dbReference>
<dbReference type="InterPro" id="IPR006150">
    <property type="entry name" value="Cys_repeat_1"/>
</dbReference>
<feature type="domain" description="ZP" evidence="10">
    <location>
        <begin position="1719"/>
        <end position="1955"/>
    </location>
</feature>
<keyword evidence="4 6" id="KW-1015">Disulfide bond</keyword>
<evidence type="ECO:0000313" key="12">
    <source>
        <dbReference type="Proteomes" id="UP000054653"/>
    </source>
</evidence>
<dbReference type="SMART" id="SM00179">
    <property type="entry name" value="EGF_CA"/>
    <property type="match status" value="14"/>
</dbReference>
<keyword evidence="2" id="KW-0732">Signal</keyword>
<evidence type="ECO:0000259" key="9">
    <source>
        <dbReference type="PROSITE" id="PS50026"/>
    </source>
</evidence>
<evidence type="ECO:0000313" key="11">
    <source>
        <dbReference type="EMBL" id="KRY59926.1"/>
    </source>
</evidence>
<dbReference type="SMART" id="SM00289">
    <property type="entry name" value="WR1"/>
    <property type="match status" value="2"/>
</dbReference>
<evidence type="ECO:0000256" key="3">
    <source>
        <dbReference type="ARBA" id="ARBA00022737"/>
    </source>
</evidence>
<dbReference type="Pfam" id="PF07645">
    <property type="entry name" value="EGF_CA"/>
    <property type="match status" value="6"/>
</dbReference>
<dbReference type="PANTHER" id="PTHR24039">
    <property type="entry name" value="FIBRILLIN-RELATED"/>
    <property type="match status" value="1"/>
</dbReference>
<dbReference type="InterPro" id="IPR000742">
    <property type="entry name" value="EGF"/>
</dbReference>
<feature type="domain" description="EGF-like" evidence="9">
    <location>
        <begin position="1059"/>
        <end position="1099"/>
    </location>
</feature>
<keyword evidence="8" id="KW-1133">Transmembrane helix</keyword>
<dbReference type="SUPFAM" id="SSF57184">
    <property type="entry name" value="Growth factor receptor domain"/>
    <property type="match status" value="2"/>
</dbReference>
<feature type="domain" description="EGF-like" evidence="9">
    <location>
        <begin position="533"/>
        <end position="573"/>
    </location>
</feature>
<evidence type="ECO:0000256" key="7">
    <source>
        <dbReference type="SAM" id="MobiDB-lite"/>
    </source>
</evidence>
<feature type="domain" description="EGF-like" evidence="9">
    <location>
        <begin position="1624"/>
        <end position="1663"/>
    </location>
</feature>
<dbReference type="InterPro" id="IPR001507">
    <property type="entry name" value="ZP_dom"/>
</dbReference>
<keyword evidence="12" id="KW-1185">Reference proteome</keyword>
<sequence>MTSRNEIYFQNKFKNLQNDLKPLNNYLHLSACDSTKSANTPRWKYSLNKYATKETLVNKKPLSPVTNIALVDRKKEQYPRMPVTNFEDEYYSNQISDDYVKLIRYGYKSDAQVQLNANLSDFQGKNVKFPSAENVHVDLLNTPQGSNFYGDNARKKMFSTFPSEKKERKLFFSNSRCFKTQLVNPTPINPLLRAKSVNSIDAEIKFANKDDTKKDLFNINNRLLFSDSGRNLNNDGRELSKQYAILQKMYHDWQDVVKGHEEIRVQGKKLNNEAVENFKNFQLAMLHQLNIVQELCNEFLQNEKSDIKNVTKSCSDQSTFENSDSSPPNKVDSLSKISSYKMYRLFLNGRYPSSSDGFYLITLNCKNDASLPPAVYCLYLSFLEIIECDRWQSSSGAKEVLHHKSTSIINFDLSLVVCQSSENDQQLAIFPISGLCNGRAQCFNDAVIKEDQFTFCSNECLPKCGPHGACLKVGQKARCFCDNGYSGKYCTIQEPNECASRPCHFLAQCTNATGIFGCSCLDGFEGDGYNCTDINECELPSKQPLCPENSVCHNIPGSYFCDCATGYKSKNGLGGMCEDIDECEDKTHNCTSLEQCINTDGSFRCESRPCEIGFEKINGVCHDINECKTSNACSPDQSCINLIGSYKCIDQISAGQSKSTSKIDEIDGCLVNESCVKNASICHDRAVCLSQVDKCACTTGYEGNGIHCIDINECAKDKYICPSETNCINLDGGFTCCDSEKSKEECLKTKHIICKSDNECRSNSKCIDHHCKCQQGFHLNENLECIDIDECSSFSTICPEKNWCVNLPGSYVCCNDTASVSQCLGIIIYAPVQKGSTLNKKISAGSSSQQITVVPLPDVKTTPIPQYHTDMVYITPDTEISSSSLNFEEFNSGDKVTNELTDQNFGSGLGSGSGEISVDLLSSASPNTAEITSELISELNTASTERPDLDYEQTEGATESIQSTDSTSILENKKNIEDENDKSLTTAQVDSSIRMESEETIDGIESEYVRPAVDYFEKKCLLNESYCHYHAKCLKANFSDEFVCACDAGFQGDGYHCEDVDECIYSDKICSPLATCVNTIGSYKCICKPGYAGNGTFCSPLCPRGHKPLTTRCSLEENGQTCTAGYTCIHGFCCPSQSAQEEDCSLDPTICHESASCINKVCQCNTGFEGNGYICKDINECALHLDNCVPPLRCQNTIGISRYCSILRPSCGPNAYCRNNRCACKDGFILDNNACVPDPNNCSSNRMLCDPNATCINGKCTCSAGYIGDGLKCYPDPQDCHNNVSLCHQFARCIDRRCECIPEFSGDGITCFPNPVPFYKNCTINPSVCPTEAQCYYGRCVCKVGSTNLCNKTNLVIINEKNDCRIDPSICHTNAVCRKGICICKKGFIGNGFSCMDDPNDCLKNKGICSPNAICVLRRCKCKAGYVGNGISCVPSNQATTCSSNKDLCDVNAECISDKCVCRAGYLGDGMHCSADKEDCIINPSLCSANAQCISRRCVCQSGFIGNGKTCNESKSDPSSQKNKCENCDFNAVCEDNKCQCKQGFEGNGTLCYNNANIRCDDDAKVCGIHATCISFGTKMVCICNKGYTGNGRDLIKSTAEPNKEKENGSKETSTLQEKREEESENLCDSVKCGPNAECRINMSGLPECRCSRGFTGDGKECYDLNECMLRISKCHHLATCVNTIGSYVCQCPDGYAGDGVRVCSREIKVSNLNYIDTICEKNGITLQMTNRSDLYGKVYVKSQSENPDCSQTLPKKLNNSFKFTARFEKCDFKKEAEDTYSVIMVIQKHPSFITTGDEAYKLVCTYPSAEREVHESLSVETLNSSASYVEKSVGSKCILDVVDANTGKAITEATVGQKLQMKLRAESSGNYELYGTNCVVINMETGESFALTDEDGCAVEEEIFPNWKKMGNSLYSEFITFKWPETATVRFQCDCSVCAHQCPERKCNSKLKSPKKRSTTSTSNAINNQNYVQSNILKIISDGNLESEVKLDEIIDWDNYDNDKICVDGTIMSALFGFGVIFLVAALCALFFKQLANIRNDI</sequence>
<dbReference type="CDD" id="cd00054">
    <property type="entry name" value="EGF_CA"/>
    <property type="match status" value="4"/>
</dbReference>
<dbReference type="FunFam" id="2.10.25.10:FF:000005">
    <property type="entry name" value="Fibrillin 2"/>
    <property type="match status" value="1"/>
</dbReference>